<comment type="caution">
    <text evidence="1">The sequence shown here is derived from an EMBL/GenBank/DDBJ whole genome shotgun (WGS) entry which is preliminary data.</text>
</comment>
<gene>
    <name evidence="1" type="ORF">SDC9_113011</name>
</gene>
<dbReference type="AlphaFoldDB" id="A0A645BWG2"/>
<evidence type="ECO:0008006" key="2">
    <source>
        <dbReference type="Google" id="ProtNLM"/>
    </source>
</evidence>
<accession>A0A645BWG2</accession>
<name>A0A645BWG2_9ZZZZ</name>
<dbReference type="Gene3D" id="2.60.40.10">
    <property type="entry name" value="Immunoglobulins"/>
    <property type="match status" value="1"/>
</dbReference>
<reference evidence="1" key="1">
    <citation type="submission" date="2019-08" db="EMBL/GenBank/DDBJ databases">
        <authorList>
            <person name="Kucharzyk K."/>
            <person name="Murdoch R.W."/>
            <person name="Higgins S."/>
            <person name="Loffler F."/>
        </authorList>
    </citation>
    <scope>NUCLEOTIDE SEQUENCE</scope>
</reference>
<evidence type="ECO:0000313" key="1">
    <source>
        <dbReference type="EMBL" id="MPM66104.1"/>
    </source>
</evidence>
<dbReference type="EMBL" id="VSSQ01020890">
    <property type="protein sequence ID" value="MPM66104.1"/>
    <property type="molecule type" value="Genomic_DNA"/>
</dbReference>
<sequence>MAFGNYHWRVRAYFPYDENSANDTVNLPVQVSLSRPSQLRAASLTADAQATSTNPIAQIRWSVVNDGDGPAGYNWVDSVYYSSDVWITPDDTLLASRTNLAGLASGARYSWQTSVSLPGVAKTGGFLLLYVDNNQVFWEEIETDNFIDLPLRITPEKPGPTWLTEPRFMNGRFQASLHGVAGQSVVLQASTNLIDWESLRALTFQTEELDIEDINSGGSAPRFYRLIPLSELD</sequence>
<organism evidence="1">
    <name type="scientific">bioreactor metagenome</name>
    <dbReference type="NCBI Taxonomy" id="1076179"/>
    <lineage>
        <taxon>unclassified sequences</taxon>
        <taxon>metagenomes</taxon>
        <taxon>ecological metagenomes</taxon>
    </lineage>
</organism>
<protein>
    <recommendedName>
        <fullName evidence="2">CARDB domain-containing protein</fullName>
    </recommendedName>
</protein>
<dbReference type="InterPro" id="IPR013783">
    <property type="entry name" value="Ig-like_fold"/>
</dbReference>
<proteinExistence type="predicted"/>